<dbReference type="GO" id="GO:0036149">
    <property type="term" value="P:phosphatidylinositol acyl-chain remodeling"/>
    <property type="evidence" value="ECO:0007669"/>
    <property type="project" value="TreeGrafter"/>
</dbReference>
<dbReference type="SMART" id="SM00563">
    <property type="entry name" value="PlsC"/>
    <property type="match status" value="1"/>
</dbReference>
<comment type="similarity">
    <text evidence="1">Belongs to the 1-acyl-sn-glycerol-3-phosphate acyltransferase family.</text>
</comment>
<evidence type="ECO:0000259" key="6">
    <source>
        <dbReference type="SMART" id="SM00563"/>
    </source>
</evidence>
<evidence type="ECO:0000256" key="3">
    <source>
        <dbReference type="ARBA" id="ARBA00023315"/>
    </source>
</evidence>
<sequence>MYTCVFIRAAQRHGHSRRKPNAWQLTAGSTRYRLASPRGAALASCHLTHPLPPRARGPHARSQRGETVTKERPCCFSRYARVAARTAFAVLNNIYCIPAYVVWMMALRLVRPVFAPLYWKVEGLLYHWLLAMVSLWAWTAGYELLESGDDPAACSNRRTLVLSNHQSTADVPILMAAWNPRPGVLANLMWIMDRVFKFTNFGIVSVLHKDFFIQAGKAKRDQSLEELREHIHRYYMPLGRQFMVLFPEGGFLHKRREVSQRFAEKNNLPKLEYVSLPRAGAMKVIMEEIGPRRDEGASTSKENSKKDNNFNQNNLNNIIVDTKAGDSIEWILDVTIAYPDRIPLHLQDIVCGTRPPCAINLHYRLYPSNEVPADTEGMTQWLYNRFIEKDKMLEEFYRTDFKECTVVF</sequence>
<dbReference type="InterPro" id="IPR032098">
    <property type="entry name" value="Acyltransf_C"/>
</dbReference>
<evidence type="ECO:0000256" key="2">
    <source>
        <dbReference type="ARBA" id="ARBA00022679"/>
    </source>
</evidence>
<feature type="domain" description="Phospholipid/glycerol acyltransferase" evidence="6">
    <location>
        <begin position="159"/>
        <end position="283"/>
    </location>
</feature>
<keyword evidence="5" id="KW-0812">Transmembrane</keyword>
<dbReference type="Proteomes" id="UP000694872">
    <property type="component" value="Unplaced"/>
</dbReference>
<evidence type="ECO:0000313" key="7">
    <source>
        <dbReference type="RefSeq" id="XP_013172734.1"/>
    </source>
</evidence>
<reference evidence="7" key="1">
    <citation type="submission" date="2025-08" db="UniProtKB">
        <authorList>
            <consortium name="RefSeq"/>
        </authorList>
    </citation>
    <scope>IDENTIFICATION</scope>
</reference>
<keyword evidence="5" id="KW-1133">Transmembrane helix</keyword>
<feature type="transmembrane region" description="Helical" evidence="5">
    <location>
        <begin position="87"/>
        <end position="106"/>
    </location>
</feature>
<evidence type="ECO:0000256" key="4">
    <source>
        <dbReference type="SAM" id="MobiDB-lite"/>
    </source>
</evidence>
<keyword evidence="5" id="KW-0472">Membrane</keyword>
<organism evidence="7">
    <name type="scientific">Papilio xuthus</name>
    <name type="common">Asian swallowtail butterfly</name>
    <dbReference type="NCBI Taxonomy" id="66420"/>
    <lineage>
        <taxon>Eukaryota</taxon>
        <taxon>Metazoa</taxon>
        <taxon>Ecdysozoa</taxon>
        <taxon>Arthropoda</taxon>
        <taxon>Hexapoda</taxon>
        <taxon>Insecta</taxon>
        <taxon>Pterygota</taxon>
        <taxon>Neoptera</taxon>
        <taxon>Endopterygota</taxon>
        <taxon>Lepidoptera</taxon>
        <taxon>Glossata</taxon>
        <taxon>Ditrysia</taxon>
        <taxon>Papilionoidea</taxon>
        <taxon>Papilionidae</taxon>
        <taxon>Papilioninae</taxon>
        <taxon>Papilio</taxon>
    </lineage>
</organism>
<dbReference type="InterPro" id="IPR002123">
    <property type="entry name" value="Plipid/glycerol_acylTrfase"/>
</dbReference>
<keyword evidence="2" id="KW-0808">Transferase</keyword>
<keyword evidence="3" id="KW-0012">Acyltransferase</keyword>
<dbReference type="KEGG" id="pxu:106121568"/>
<proteinExistence type="inferred from homology"/>
<dbReference type="GO" id="GO:0016746">
    <property type="term" value="F:acyltransferase activity"/>
    <property type="evidence" value="ECO:0007669"/>
    <property type="project" value="UniProtKB-KW"/>
</dbReference>
<evidence type="ECO:0000256" key="1">
    <source>
        <dbReference type="ARBA" id="ARBA00008655"/>
    </source>
</evidence>
<dbReference type="Pfam" id="PF16076">
    <property type="entry name" value="Acyltransf_C"/>
    <property type="match status" value="1"/>
</dbReference>
<dbReference type="GeneID" id="106121568"/>
<accession>A0AAJ6ZHP1</accession>
<dbReference type="SUPFAM" id="SSF69593">
    <property type="entry name" value="Glycerol-3-phosphate (1)-acyltransferase"/>
    <property type="match status" value="1"/>
</dbReference>
<feature type="region of interest" description="Disordered" evidence="4">
    <location>
        <begin position="291"/>
        <end position="312"/>
    </location>
</feature>
<dbReference type="PANTHER" id="PTHR10983:SF2">
    <property type="entry name" value="ACYL-COA:LYSOPHOSPHATIDYLGLYCEROL ACYLTRANSFERASE 1"/>
    <property type="match status" value="1"/>
</dbReference>
<dbReference type="Pfam" id="PF01553">
    <property type="entry name" value="Acyltransferase"/>
    <property type="match status" value="1"/>
</dbReference>
<feature type="compositionally biased region" description="Basic and acidic residues" evidence="4">
    <location>
        <begin position="291"/>
        <end position="308"/>
    </location>
</feature>
<dbReference type="PANTHER" id="PTHR10983">
    <property type="entry name" value="1-ACYLGLYCEROL-3-PHOSPHATE ACYLTRANSFERASE-RELATED"/>
    <property type="match status" value="1"/>
</dbReference>
<name>A0AAJ6ZHP1_PAPXU</name>
<dbReference type="AlphaFoldDB" id="A0AAJ6ZHP1"/>
<dbReference type="RefSeq" id="XP_013172734.1">
    <property type="nucleotide sequence ID" value="XM_013317280.1"/>
</dbReference>
<dbReference type="CDD" id="cd07990">
    <property type="entry name" value="LPLAT_LCLAT1-like"/>
    <property type="match status" value="1"/>
</dbReference>
<gene>
    <name evidence="7" type="primary">LOC106121568</name>
</gene>
<dbReference type="GO" id="GO:0005783">
    <property type="term" value="C:endoplasmic reticulum"/>
    <property type="evidence" value="ECO:0007669"/>
    <property type="project" value="TreeGrafter"/>
</dbReference>
<protein>
    <submittedName>
        <fullName evidence="7">Acyl-CoA:lysophosphatidylglycerol acyltransferase 1-like</fullName>
    </submittedName>
</protein>
<evidence type="ECO:0000256" key="5">
    <source>
        <dbReference type="SAM" id="Phobius"/>
    </source>
</evidence>